<feature type="chain" id="PRO_5004918602" description="Cupin type-1 domain-containing protein" evidence="6">
    <location>
        <begin position="20"/>
        <end position="219"/>
    </location>
</feature>
<keyword evidence="5" id="KW-0464">Manganese</keyword>
<dbReference type="CDD" id="cd02241">
    <property type="entry name" value="cupin_OxOx"/>
    <property type="match status" value="1"/>
</dbReference>
<comment type="similarity">
    <text evidence="2">Belongs to the germin family.</text>
</comment>
<accession>W9CL09</accession>
<dbReference type="InterPro" id="IPR014710">
    <property type="entry name" value="RmlC-like_jellyroll"/>
</dbReference>
<dbReference type="GO" id="GO:0005576">
    <property type="term" value="C:extracellular region"/>
    <property type="evidence" value="ECO:0007669"/>
    <property type="project" value="UniProtKB-SubCell"/>
</dbReference>
<dbReference type="EMBL" id="AYSA01000085">
    <property type="protein sequence ID" value="ESZ97487.1"/>
    <property type="molecule type" value="Genomic_DNA"/>
</dbReference>
<proteinExistence type="inferred from homology"/>
<dbReference type="GO" id="GO:0030145">
    <property type="term" value="F:manganese ion binding"/>
    <property type="evidence" value="ECO:0007669"/>
    <property type="project" value="InterPro"/>
</dbReference>
<organism evidence="8 9">
    <name type="scientific">Sclerotinia borealis (strain F-4128)</name>
    <dbReference type="NCBI Taxonomy" id="1432307"/>
    <lineage>
        <taxon>Eukaryota</taxon>
        <taxon>Fungi</taxon>
        <taxon>Dikarya</taxon>
        <taxon>Ascomycota</taxon>
        <taxon>Pezizomycotina</taxon>
        <taxon>Leotiomycetes</taxon>
        <taxon>Helotiales</taxon>
        <taxon>Sclerotiniaceae</taxon>
        <taxon>Sclerotinia</taxon>
    </lineage>
</organism>
<comment type="caution">
    <text evidence="8">The sequence shown here is derived from an EMBL/GenBank/DDBJ whole genome shotgun (WGS) entry which is preliminary data.</text>
</comment>
<dbReference type="OrthoDB" id="1921208at2759"/>
<name>W9CL09_SCLBF</name>
<evidence type="ECO:0000256" key="4">
    <source>
        <dbReference type="ARBA" id="ARBA00022723"/>
    </source>
</evidence>
<evidence type="ECO:0000256" key="3">
    <source>
        <dbReference type="ARBA" id="ARBA00022525"/>
    </source>
</evidence>
<keyword evidence="3" id="KW-0964">Secreted</keyword>
<evidence type="ECO:0000259" key="7">
    <source>
        <dbReference type="SMART" id="SM00835"/>
    </source>
</evidence>
<evidence type="ECO:0000256" key="1">
    <source>
        <dbReference type="ARBA" id="ARBA00004613"/>
    </source>
</evidence>
<comment type="subcellular location">
    <subcellularLocation>
        <location evidence="1">Secreted</location>
    </subcellularLocation>
</comment>
<dbReference type="AlphaFoldDB" id="W9CL09"/>
<dbReference type="SMART" id="SM00835">
    <property type="entry name" value="Cupin_1"/>
    <property type="match status" value="1"/>
</dbReference>
<dbReference type="STRING" id="1432307.W9CL09"/>
<keyword evidence="6" id="KW-0732">Signal</keyword>
<feature type="domain" description="Cupin type-1" evidence="7">
    <location>
        <begin position="54"/>
        <end position="193"/>
    </location>
</feature>
<gene>
    <name evidence="8" type="ORF">SBOR_2176</name>
</gene>
<evidence type="ECO:0000313" key="9">
    <source>
        <dbReference type="Proteomes" id="UP000019487"/>
    </source>
</evidence>
<dbReference type="InterPro" id="IPR011051">
    <property type="entry name" value="RmlC_Cupin_sf"/>
</dbReference>
<dbReference type="PANTHER" id="PTHR31238">
    <property type="entry name" value="GERMIN-LIKE PROTEIN SUBFAMILY 3 MEMBER 3"/>
    <property type="match status" value="1"/>
</dbReference>
<evidence type="ECO:0000256" key="5">
    <source>
        <dbReference type="ARBA" id="ARBA00023211"/>
    </source>
</evidence>
<sequence length="219" mass="23311">MFPNLALVSLGILVTSTFGIDVTINSILDAEIKVASTQLDKMNFLLNNNLTWFFDFTTQPHYTYTPGSVVNADAATFPGSTSYGMTIALINLGPCGMLPPHYHPRGTNFVVAVEGVTQTWMIEENGAKIVNQTLRPWQMTIFPRASIHRCTNATLVSALDSEDAGTQNILNGFAQLPPDIMAAAFGNPSGGFNLPPIPDVGTGSILGSAACLAACKGKM</sequence>
<dbReference type="Gene3D" id="2.60.120.10">
    <property type="entry name" value="Jelly Rolls"/>
    <property type="match status" value="1"/>
</dbReference>
<dbReference type="Pfam" id="PF00190">
    <property type="entry name" value="Cupin_1"/>
    <property type="match status" value="1"/>
</dbReference>
<evidence type="ECO:0000256" key="6">
    <source>
        <dbReference type="SAM" id="SignalP"/>
    </source>
</evidence>
<evidence type="ECO:0000256" key="2">
    <source>
        <dbReference type="ARBA" id="ARBA00007456"/>
    </source>
</evidence>
<reference evidence="8 9" key="1">
    <citation type="journal article" date="2014" name="Genome Announc.">
        <title>Draft genome sequence of Sclerotinia borealis, a psychrophilic plant pathogenic fungus.</title>
        <authorList>
            <person name="Mardanov A.V."/>
            <person name="Beletsky A.V."/>
            <person name="Kadnikov V.V."/>
            <person name="Ignatov A.N."/>
            <person name="Ravin N.V."/>
        </authorList>
    </citation>
    <scope>NUCLEOTIDE SEQUENCE [LARGE SCALE GENOMIC DNA]</scope>
    <source>
        <strain evidence="9">F-4157</strain>
    </source>
</reference>
<evidence type="ECO:0000313" key="8">
    <source>
        <dbReference type="EMBL" id="ESZ97487.1"/>
    </source>
</evidence>
<dbReference type="InterPro" id="IPR001929">
    <property type="entry name" value="Germin"/>
</dbReference>
<dbReference type="Proteomes" id="UP000019487">
    <property type="component" value="Unassembled WGS sequence"/>
</dbReference>
<dbReference type="InterPro" id="IPR006045">
    <property type="entry name" value="Cupin_1"/>
</dbReference>
<dbReference type="SUPFAM" id="SSF51182">
    <property type="entry name" value="RmlC-like cupins"/>
    <property type="match status" value="1"/>
</dbReference>
<keyword evidence="4" id="KW-0479">Metal-binding</keyword>
<keyword evidence="9" id="KW-1185">Reference proteome</keyword>
<feature type="signal peptide" evidence="6">
    <location>
        <begin position="1"/>
        <end position="19"/>
    </location>
</feature>
<dbReference type="HOGENOM" id="CLU_061239_0_0_1"/>
<protein>
    <recommendedName>
        <fullName evidence="7">Cupin type-1 domain-containing protein</fullName>
    </recommendedName>
</protein>